<dbReference type="GO" id="GO:0005886">
    <property type="term" value="C:plasma membrane"/>
    <property type="evidence" value="ECO:0007669"/>
    <property type="project" value="UniProtKB-SubCell"/>
</dbReference>
<dbReference type="EMBL" id="SNZP01000012">
    <property type="protein sequence ID" value="TDR73831.1"/>
    <property type="molecule type" value="Genomic_DNA"/>
</dbReference>
<sequence length="327" mass="36184">MTLRRLVSHWMHPRFRYSQLATIHGLRLALAFLAARWIGEFINEPHAVWMTVTVAVVMGSLPHTGSIVEKGKQRFLGTTLGALGGFLVIFLTHQSPTMAALAILAIIGYSGYWAVRGGGYIALLTCITLAIVSTDSAFDIGLWRMVNVYAGVVLAIAFGMLFPERARDHWYFMLEESLEGLNWLYREFAARGQYDSTLAEGLSKRHGKMRELIVAAARESGLTTKQLKGALSLLHRVQISIEFLASEAGDPAREIGGTQADEIRVIDVLGRLAQRFDLPIAKGIPALSTPTNPQQAWLIATLARHLEELEISLDQLLPKLRGEQELL</sequence>
<proteinExistence type="predicted"/>
<evidence type="ECO:0000256" key="1">
    <source>
        <dbReference type="ARBA" id="ARBA00004651"/>
    </source>
</evidence>
<evidence type="ECO:0000256" key="5">
    <source>
        <dbReference type="ARBA" id="ARBA00022989"/>
    </source>
</evidence>
<evidence type="ECO:0000256" key="3">
    <source>
        <dbReference type="ARBA" id="ARBA00022475"/>
    </source>
</evidence>
<feature type="transmembrane region" description="Helical" evidence="7">
    <location>
        <begin position="120"/>
        <end position="140"/>
    </location>
</feature>
<keyword evidence="2" id="KW-0813">Transport</keyword>
<evidence type="ECO:0000256" key="2">
    <source>
        <dbReference type="ARBA" id="ARBA00022448"/>
    </source>
</evidence>
<keyword evidence="4 7" id="KW-0812">Transmembrane</keyword>
<dbReference type="Pfam" id="PF04632">
    <property type="entry name" value="FUSC"/>
    <property type="match status" value="1"/>
</dbReference>
<dbReference type="RefSeq" id="WP_133682439.1">
    <property type="nucleotide sequence ID" value="NZ_SNZP01000012.1"/>
</dbReference>
<evidence type="ECO:0000313" key="8">
    <source>
        <dbReference type="EMBL" id="TDR73831.1"/>
    </source>
</evidence>
<keyword evidence="3" id="KW-1003">Cell membrane</keyword>
<feature type="transmembrane region" description="Helical" evidence="7">
    <location>
        <begin position="45"/>
        <end position="63"/>
    </location>
</feature>
<feature type="transmembrane region" description="Helical" evidence="7">
    <location>
        <begin position="75"/>
        <end position="92"/>
    </location>
</feature>
<dbReference type="Proteomes" id="UP000295611">
    <property type="component" value="Unassembled WGS sequence"/>
</dbReference>
<evidence type="ECO:0000256" key="7">
    <source>
        <dbReference type="SAM" id="Phobius"/>
    </source>
</evidence>
<evidence type="ECO:0000256" key="4">
    <source>
        <dbReference type="ARBA" id="ARBA00022692"/>
    </source>
</evidence>
<feature type="transmembrane region" description="Helical" evidence="7">
    <location>
        <begin position="146"/>
        <end position="163"/>
    </location>
</feature>
<evidence type="ECO:0000313" key="9">
    <source>
        <dbReference type="Proteomes" id="UP000295611"/>
    </source>
</evidence>
<dbReference type="PANTHER" id="PTHR30509:SF9">
    <property type="entry name" value="MULTIDRUG RESISTANCE PROTEIN MDTO"/>
    <property type="match status" value="1"/>
</dbReference>
<comment type="caution">
    <text evidence="8">The sequence shown here is derived from an EMBL/GenBank/DDBJ whole genome shotgun (WGS) entry which is preliminary data.</text>
</comment>
<dbReference type="InterPro" id="IPR006726">
    <property type="entry name" value="PHBA_efflux_AaeB/fusaric-R"/>
</dbReference>
<organism evidence="8 9">
    <name type="scientific">Paludibacterium purpuratum</name>
    <dbReference type="NCBI Taxonomy" id="1144873"/>
    <lineage>
        <taxon>Bacteria</taxon>
        <taxon>Pseudomonadati</taxon>
        <taxon>Pseudomonadota</taxon>
        <taxon>Betaproteobacteria</taxon>
        <taxon>Neisseriales</taxon>
        <taxon>Chromobacteriaceae</taxon>
        <taxon>Paludibacterium</taxon>
    </lineage>
</organism>
<dbReference type="GO" id="GO:0022857">
    <property type="term" value="F:transmembrane transporter activity"/>
    <property type="evidence" value="ECO:0007669"/>
    <property type="project" value="InterPro"/>
</dbReference>
<keyword evidence="6 7" id="KW-0472">Membrane</keyword>
<name>A0A4R7AZH0_9NEIS</name>
<gene>
    <name evidence="8" type="ORF">DFP86_11235</name>
</gene>
<evidence type="ECO:0000256" key="6">
    <source>
        <dbReference type="ARBA" id="ARBA00023136"/>
    </source>
</evidence>
<keyword evidence="5 7" id="KW-1133">Transmembrane helix</keyword>
<comment type="subcellular location">
    <subcellularLocation>
        <location evidence="1">Cell membrane</location>
        <topology evidence="1">Multi-pass membrane protein</topology>
    </subcellularLocation>
</comment>
<dbReference type="OrthoDB" id="6653789at2"/>
<protein>
    <submittedName>
        <fullName evidence="8">Fusaric acid resistance family protein</fullName>
    </submittedName>
</protein>
<reference evidence="8 9" key="1">
    <citation type="submission" date="2019-03" db="EMBL/GenBank/DDBJ databases">
        <title>Genomic Encyclopedia of Type Strains, Phase III (KMG-III): the genomes of soil and plant-associated and newly described type strains.</title>
        <authorList>
            <person name="Whitman W."/>
        </authorList>
    </citation>
    <scope>NUCLEOTIDE SEQUENCE [LARGE SCALE GENOMIC DNA]</scope>
    <source>
        <strain evidence="8 9">CECT 8976</strain>
    </source>
</reference>
<keyword evidence="9" id="KW-1185">Reference proteome</keyword>
<accession>A0A4R7AZH0</accession>
<feature type="transmembrane region" description="Helical" evidence="7">
    <location>
        <begin position="20"/>
        <end position="39"/>
    </location>
</feature>
<dbReference type="PANTHER" id="PTHR30509">
    <property type="entry name" value="P-HYDROXYBENZOIC ACID EFFLUX PUMP SUBUNIT-RELATED"/>
    <property type="match status" value="1"/>
</dbReference>
<dbReference type="AlphaFoldDB" id="A0A4R7AZH0"/>